<organism evidence="2 3">
    <name type="scientific">Escherichia coli</name>
    <dbReference type="NCBI Taxonomy" id="562"/>
    <lineage>
        <taxon>Bacteria</taxon>
        <taxon>Pseudomonadati</taxon>
        <taxon>Pseudomonadota</taxon>
        <taxon>Gammaproteobacteria</taxon>
        <taxon>Enterobacterales</taxon>
        <taxon>Enterobacteriaceae</taxon>
        <taxon>Escherichia</taxon>
    </lineage>
</organism>
<accession>A0A376P273</accession>
<dbReference type="AlphaFoldDB" id="A0A376P273"/>
<dbReference type="GO" id="GO:0004803">
    <property type="term" value="F:transposase activity"/>
    <property type="evidence" value="ECO:0007669"/>
    <property type="project" value="InterPro"/>
</dbReference>
<dbReference type="Pfam" id="PF01609">
    <property type="entry name" value="DDE_Tnp_1"/>
    <property type="match status" value="1"/>
</dbReference>
<dbReference type="PANTHER" id="PTHR33258:SF1">
    <property type="entry name" value="TRANSPOSASE INSL FOR INSERTION SEQUENCE ELEMENT IS186A-RELATED"/>
    <property type="match status" value="1"/>
</dbReference>
<dbReference type="Gene3D" id="3.90.350.10">
    <property type="entry name" value="Transposase Inhibitor Protein From Tn5, Chain A, domain 1"/>
    <property type="match status" value="1"/>
</dbReference>
<dbReference type="GO" id="GO:0003677">
    <property type="term" value="F:DNA binding"/>
    <property type="evidence" value="ECO:0007669"/>
    <property type="project" value="InterPro"/>
</dbReference>
<dbReference type="GO" id="GO:0006313">
    <property type="term" value="P:DNA transposition"/>
    <property type="evidence" value="ECO:0007669"/>
    <property type="project" value="InterPro"/>
</dbReference>
<evidence type="ECO:0000259" key="1">
    <source>
        <dbReference type="Pfam" id="PF01609"/>
    </source>
</evidence>
<dbReference type="InterPro" id="IPR012337">
    <property type="entry name" value="RNaseH-like_sf"/>
</dbReference>
<evidence type="ECO:0000313" key="2">
    <source>
        <dbReference type="EMBL" id="STH72451.1"/>
    </source>
</evidence>
<sequence>MIGNSGNKKAGAPFPARLIAVSLPPEKALISKTRLLSENRRKGRVVQAETLEAAGHVLLLTSLPEDEYSAEQVADCYRLRWQIELAFKRLKVCCTWMLCVQRNLNSRKRGYLLIYSPHF</sequence>
<dbReference type="SUPFAM" id="SSF53098">
    <property type="entry name" value="Ribonuclease H-like"/>
    <property type="match status" value="1"/>
</dbReference>
<gene>
    <name evidence="2" type="ORF">NCTC11341_04121</name>
</gene>
<protein>
    <submittedName>
        <fullName evidence="2">IS186 transposase</fullName>
    </submittedName>
</protein>
<feature type="domain" description="Transposase IS4-like" evidence="1">
    <location>
        <begin position="39"/>
        <end position="94"/>
    </location>
</feature>
<dbReference type="Proteomes" id="UP000254428">
    <property type="component" value="Unassembled WGS sequence"/>
</dbReference>
<reference evidence="2 3" key="1">
    <citation type="submission" date="2018-06" db="EMBL/GenBank/DDBJ databases">
        <authorList>
            <consortium name="Pathogen Informatics"/>
            <person name="Doyle S."/>
        </authorList>
    </citation>
    <scope>NUCLEOTIDE SEQUENCE [LARGE SCALE GENOMIC DNA]</scope>
    <source>
        <strain evidence="2 3">NCTC11341</strain>
    </source>
</reference>
<dbReference type="InterPro" id="IPR002559">
    <property type="entry name" value="Transposase_11"/>
</dbReference>
<evidence type="ECO:0000313" key="3">
    <source>
        <dbReference type="Proteomes" id="UP000254428"/>
    </source>
</evidence>
<dbReference type="PANTHER" id="PTHR33258">
    <property type="entry name" value="TRANSPOSASE INSL FOR INSERTION SEQUENCE ELEMENT IS186A-RELATED"/>
    <property type="match status" value="1"/>
</dbReference>
<name>A0A376P273_ECOLX</name>
<proteinExistence type="predicted"/>
<dbReference type="EMBL" id="UGBT01000002">
    <property type="protein sequence ID" value="STH72451.1"/>
    <property type="molecule type" value="Genomic_DNA"/>
</dbReference>